<dbReference type="InterPro" id="IPR050343">
    <property type="entry name" value="RsuA_PseudoU_synthase"/>
</dbReference>
<dbReference type="InterPro" id="IPR036986">
    <property type="entry name" value="S4_RNA-bd_sf"/>
</dbReference>
<dbReference type="PROSITE" id="PS50889">
    <property type="entry name" value="S4"/>
    <property type="match status" value="1"/>
</dbReference>
<dbReference type="Gene3D" id="3.10.290.10">
    <property type="entry name" value="RNA-binding S4 domain"/>
    <property type="match status" value="1"/>
</dbReference>
<dbReference type="FunFam" id="3.10.290.10:FF:000003">
    <property type="entry name" value="Pseudouridine synthase"/>
    <property type="match status" value="1"/>
</dbReference>
<evidence type="ECO:0000256" key="1">
    <source>
        <dbReference type="ARBA" id="ARBA00008348"/>
    </source>
</evidence>
<dbReference type="CDD" id="cd02870">
    <property type="entry name" value="PseudoU_synth_RsuA_like"/>
    <property type="match status" value="1"/>
</dbReference>
<evidence type="ECO:0000313" key="7">
    <source>
        <dbReference type="Proteomes" id="UP000808337"/>
    </source>
</evidence>
<evidence type="ECO:0000256" key="2">
    <source>
        <dbReference type="ARBA" id="ARBA00023235"/>
    </source>
</evidence>
<dbReference type="InterPro" id="IPR020094">
    <property type="entry name" value="TruA/RsuA/RluB/E/F_N"/>
</dbReference>
<dbReference type="SUPFAM" id="SSF55174">
    <property type="entry name" value="Alpha-L RNA-binding motif"/>
    <property type="match status" value="1"/>
</dbReference>
<dbReference type="SUPFAM" id="SSF55120">
    <property type="entry name" value="Pseudouridine synthase"/>
    <property type="match status" value="1"/>
</dbReference>
<comment type="caution">
    <text evidence="6">The sequence shown here is derived from an EMBL/GenBank/DDBJ whole genome shotgun (WGS) entry which is preliminary data.</text>
</comment>
<gene>
    <name evidence="6" type="ORF">IPP15_10055</name>
</gene>
<dbReference type="InterPro" id="IPR020103">
    <property type="entry name" value="PsdUridine_synth_cat_dom_sf"/>
</dbReference>
<dbReference type="PANTHER" id="PTHR47683">
    <property type="entry name" value="PSEUDOURIDINE SYNTHASE FAMILY PROTEIN-RELATED"/>
    <property type="match status" value="1"/>
</dbReference>
<dbReference type="GO" id="GO:0003723">
    <property type="term" value="F:RNA binding"/>
    <property type="evidence" value="ECO:0007669"/>
    <property type="project" value="UniProtKB-KW"/>
</dbReference>
<dbReference type="InterPro" id="IPR000748">
    <property type="entry name" value="PsdUridine_synth_RsuA/RluB/E/F"/>
</dbReference>
<dbReference type="CDD" id="cd00165">
    <property type="entry name" value="S4"/>
    <property type="match status" value="1"/>
</dbReference>
<dbReference type="InterPro" id="IPR018496">
    <property type="entry name" value="PsdUridine_synth_RsuA/RluB_CS"/>
</dbReference>
<dbReference type="Pfam" id="PF01479">
    <property type="entry name" value="S4"/>
    <property type="match status" value="1"/>
</dbReference>
<sequence>MRLNKYLAHSGIASRRAADTLIMQGHVTVNGVVVQEMGYKVKDNDVVVFKGKALKKVDKFVYYLLNKPRNILSTSSDEKGRKTVIDILESKISERIYPVGRLDRNTTGLLLLTNDGELTKKLSHPKYNVPKVYQVTLDKNLGLKDLETIRSGVTLEDGEIKADSLHYVEGESKREVAIEIHSGKNRVIRRIFEHLGYEVIKLDRTYYAGLTKKNLPRGRYRPLTNEEVRMLKHFV</sequence>
<dbReference type="Gene3D" id="3.30.70.1560">
    <property type="entry name" value="Alpha-L RNA-binding motif"/>
    <property type="match status" value="1"/>
</dbReference>
<dbReference type="PROSITE" id="PS01149">
    <property type="entry name" value="PSI_RSU"/>
    <property type="match status" value="1"/>
</dbReference>
<dbReference type="PANTHER" id="PTHR47683:SF2">
    <property type="entry name" value="RNA-BINDING S4 DOMAIN-CONTAINING PROTEIN"/>
    <property type="match status" value="1"/>
</dbReference>
<dbReference type="AlphaFoldDB" id="A0A9D7XP13"/>
<reference evidence="6 7" key="1">
    <citation type="submission" date="2020-10" db="EMBL/GenBank/DDBJ databases">
        <title>Connecting structure to function with the recovery of over 1000 high-quality activated sludge metagenome-assembled genomes encoding full-length rRNA genes using long-read sequencing.</title>
        <authorList>
            <person name="Singleton C.M."/>
            <person name="Petriglieri F."/>
            <person name="Kristensen J.M."/>
            <person name="Kirkegaard R.H."/>
            <person name="Michaelsen T.Y."/>
            <person name="Andersen M.H."/>
            <person name="Karst S.M."/>
            <person name="Dueholm M.S."/>
            <person name="Nielsen P.H."/>
            <person name="Albertsen M."/>
        </authorList>
    </citation>
    <scope>NUCLEOTIDE SEQUENCE [LARGE SCALE GENOMIC DNA]</scope>
    <source>
        <strain evidence="6">Ribe_18-Q3-R11-54_MAXAC.273</strain>
    </source>
</reference>
<dbReference type="EMBL" id="JADKGY010000006">
    <property type="protein sequence ID" value="MBK9982750.1"/>
    <property type="molecule type" value="Genomic_DNA"/>
</dbReference>
<proteinExistence type="inferred from homology"/>
<evidence type="ECO:0000256" key="3">
    <source>
        <dbReference type="PROSITE-ProRule" id="PRU00182"/>
    </source>
</evidence>
<dbReference type="Gene3D" id="3.30.70.580">
    <property type="entry name" value="Pseudouridine synthase I, catalytic domain, N-terminal subdomain"/>
    <property type="match status" value="1"/>
</dbReference>
<evidence type="ECO:0000256" key="4">
    <source>
        <dbReference type="RuleBase" id="RU003887"/>
    </source>
</evidence>
<accession>A0A9D7XP13</accession>
<dbReference type="InterPro" id="IPR006145">
    <property type="entry name" value="PsdUridine_synth_RsuA/RluA"/>
</dbReference>
<dbReference type="GO" id="GO:0120159">
    <property type="term" value="F:rRNA pseudouridine synthase activity"/>
    <property type="evidence" value="ECO:0007669"/>
    <property type="project" value="UniProtKB-ARBA"/>
</dbReference>
<dbReference type="InterPro" id="IPR042092">
    <property type="entry name" value="PsdUridine_s_RsuA/RluB/E/F_cat"/>
</dbReference>
<dbReference type="EC" id="5.4.99.-" evidence="4"/>
<protein>
    <recommendedName>
        <fullName evidence="4">Pseudouridine synthase</fullName>
        <ecNumber evidence="4">5.4.99.-</ecNumber>
    </recommendedName>
</protein>
<keyword evidence="3" id="KW-0694">RNA-binding</keyword>
<dbReference type="SMART" id="SM00363">
    <property type="entry name" value="S4"/>
    <property type="match status" value="1"/>
</dbReference>
<dbReference type="Pfam" id="PF00849">
    <property type="entry name" value="PseudoU_synth_2"/>
    <property type="match status" value="1"/>
</dbReference>
<comment type="similarity">
    <text evidence="1 4">Belongs to the pseudouridine synthase RsuA family.</text>
</comment>
<evidence type="ECO:0000313" key="6">
    <source>
        <dbReference type="EMBL" id="MBK9982750.1"/>
    </source>
</evidence>
<keyword evidence="2 4" id="KW-0413">Isomerase</keyword>
<feature type="domain" description="RNA-binding S4" evidence="5">
    <location>
        <begin position="1"/>
        <end position="66"/>
    </location>
</feature>
<dbReference type="InterPro" id="IPR002942">
    <property type="entry name" value="S4_RNA-bd"/>
</dbReference>
<dbReference type="GO" id="GO:0000455">
    <property type="term" value="P:enzyme-directed rRNA pseudouridine synthesis"/>
    <property type="evidence" value="ECO:0007669"/>
    <property type="project" value="UniProtKB-ARBA"/>
</dbReference>
<evidence type="ECO:0000259" key="5">
    <source>
        <dbReference type="SMART" id="SM00363"/>
    </source>
</evidence>
<dbReference type="Proteomes" id="UP000808337">
    <property type="component" value="Unassembled WGS sequence"/>
</dbReference>
<organism evidence="6 7">
    <name type="scientific">Candidatus Opimibacter skivensis</name>
    <dbReference type="NCBI Taxonomy" id="2982028"/>
    <lineage>
        <taxon>Bacteria</taxon>
        <taxon>Pseudomonadati</taxon>
        <taxon>Bacteroidota</taxon>
        <taxon>Saprospiria</taxon>
        <taxon>Saprospirales</taxon>
        <taxon>Saprospiraceae</taxon>
        <taxon>Candidatus Opimibacter</taxon>
    </lineage>
</organism>
<name>A0A9D7XP13_9BACT</name>
<dbReference type="NCBIfam" id="TIGR00093">
    <property type="entry name" value="pseudouridine synthase"/>
    <property type="match status" value="1"/>
</dbReference>